<name>A0A6M0H5J7_9CLOT</name>
<gene>
    <name evidence="4" type="ORF">G3M99_08350</name>
</gene>
<comment type="caution">
    <text evidence="4">The sequence shown here is derived from an EMBL/GenBank/DDBJ whole genome shotgun (WGS) entry which is preliminary data.</text>
</comment>
<dbReference type="Gene3D" id="1.10.287.900">
    <property type="entry name" value="The crystal structure of the spermine/spermidine acetyltransferase from enterococcus faecali"/>
    <property type="match status" value="1"/>
</dbReference>
<evidence type="ECO:0000256" key="2">
    <source>
        <dbReference type="ARBA" id="ARBA00023315"/>
    </source>
</evidence>
<protein>
    <submittedName>
        <fullName evidence="4">GNAT family N-acetyltransferase</fullName>
    </submittedName>
</protein>
<dbReference type="InterPro" id="IPR000182">
    <property type="entry name" value="GNAT_dom"/>
</dbReference>
<dbReference type="PROSITE" id="PS51186">
    <property type="entry name" value="GNAT"/>
    <property type="match status" value="1"/>
</dbReference>
<dbReference type="Proteomes" id="UP000481872">
    <property type="component" value="Unassembled WGS sequence"/>
</dbReference>
<dbReference type="PANTHER" id="PTHR43420:SF47">
    <property type="entry name" value="N-ACETYLTRANSFERASE DOMAIN-CONTAINING PROTEIN"/>
    <property type="match status" value="1"/>
</dbReference>
<reference evidence="4 5" key="1">
    <citation type="submission" date="2020-02" db="EMBL/GenBank/DDBJ databases">
        <title>Genome assembly of a novel Clostridium senegalense strain.</title>
        <authorList>
            <person name="Gupta T.B."/>
            <person name="Jauregui R."/>
            <person name="Maclean P."/>
            <person name="Nawarathana A."/>
            <person name="Brightwell G."/>
        </authorList>
    </citation>
    <scope>NUCLEOTIDE SEQUENCE [LARGE SCALE GENOMIC DNA]</scope>
    <source>
        <strain evidence="4 5">AGRFS4</strain>
    </source>
</reference>
<keyword evidence="1 4" id="KW-0808">Transferase</keyword>
<evidence type="ECO:0000313" key="4">
    <source>
        <dbReference type="EMBL" id="NEU04862.1"/>
    </source>
</evidence>
<dbReference type="Pfam" id="PF00583">
    <property type="entry name" value="Acetyltransf_1"/>
    <property type="match status" value="1"/>
</dbReference>
<evidence type="ECO:0000313" key="5">
    <source>
        <dbReference type="Proteomes" id="UP000481872"/>
    </source>
</evidence>
<dbReference type="PANTHER" id="PTHR43420">
    <property type="entry name" value="ACETYLTRANSFERASE"/>
    <property type="match status" value="1"/>
</dbReference>
<dbReference type="SUPFAM" id="SSF55729">
    <property type="entry name" value="Acyl-CoA N-acyltransferases (Nat)"/>
    <property type="match status" value="1"/>
</dbReference>
<keyword evidence="2" id="KW-0012">Acyltransferase</keyword>
<proteinExistence type="predicted"/>
<dbReference type="GO" id="GO:0016747">
    <property type="term" value="F:acyltransferase activity, transferring groups other than amino-acyl groups"/>
    <property type="evidence" value="ECO:0007669"/>
    <property type="project" value="InterPro"/>
</dbReference>
<dbReference type="Gene3D" id="3.40.630.30">
    <property type="match status" value="1"/>
</dbReference>
<dbReference type="AlphaFoldDB" id="A0A6M0H5J7"/>
<dbReference type="InterPro" id="IPR016181">
    <property type="entry name" value="Acyl_CoA_acyltransferase"/>
</dbReference>
<keyword evidence="5" id="KW-1185">Reference proteome</keyword>
<dbReference type="InterPro" id="IPR027455">
    <property type="entry name" value="Sper_AcTfrase_N"/>
</dbReference>
<dbReference type="EMBL" id="JAAGPU010000013">
    <property type="protein sequence ID" value="NEU04862.1"/>
    <property type="molecule type" value="Genomic_DNA"/>
</dbReference>
<sequence length="149" mass="17635">MNINFRNIDNKNIEMVKKLKIKKEQERFIETVTECLEEANLYNEWHPVAIYNYDDIVGFAMYGSFGPNKHTWIDRILIDENYQGKGFGKDAMKKLIDIVLKEYEVDTIYLSIVEGNTVAYNLYTSIGFEYMNERDPNNGELMLHYRINK</sequence>
<dbReference type="InterPro" id="IPR050680">
    <property type="entry name" value="YpeA/RimI_acetyltransf"/>
</dbReference>
<feature type="domain" description="N-acetyltransferase" evidence="3">
    <location>
        <begin position="3"/>
        <end position="149"/>
    </location>
</feature>
<evidence type="ECO:0000256" key="1">
    <source>
        <dbReference type="ARBA" id="ARBA00022679"/>
    </source>
</evidence>
<organism evidence="4 5">
    <name type="scientific">Clostridium senegalense</name>
    <dbReference type="NCBI Taxonomy" id="1465809"/>
    <lineage>
        <taxon>Bacteria</taxon>
        <taxon>Bacillati</taxon>
        <taxon>Bacillota</taxon>
        <taxon>Clostridia</taxon>
        <taxon>Eubacteriales</taxon>
        <taxon>Clostridiaceae</taxon>
        <taxon>Clostridium</taxon>
    </lineage>
</organism>
<dbReference type="CDD" id="cd04301">
    <property type="entry name" value="NAT_SF"/>
    <property type="match status" value="1"/>
</dbReference>
<dbReference type="RefSeq" id="WP_199869824.1">
    <property type="nucleotide sequence ID" value="NZ_JAAGPU010000013.1"/>
</dbReference>
<accession>A0A6M0H5J7</accession>
<evidence type="ECO:0000259" key="3">
    <source>
        <dbReference type="PROSITE" id="PS51186"/>
    </source>
</evidence>